<comment type="function">
    <text evidence="7">Provides the (R)-glutamate required for cell wall biosynthesis.</text>
</comment>
<comment type="catalytic activity">
    <reaction evidence="1 7">
        <text>L-glutamate = D-glutamate</text>
        <dbReference type="Rhea" id="RHEA:12813"/>
        <dbReference type="ChEBI" id="CHEBI:29985"/>
        <dbReference type="ChEBI" id="CHEBI:29986"/>
        <dbReference type="EC" id="5.1.1.3"/>
    </reaction>
</comment>
<comment type="caution">
    <text evidence="8">The sequence shown here is derived from an EMBL/GenBank/DDBJ whole genome shotgun (WGS) entry which is preliminary data.</text>
</comment>
<dbReference type="InterPro" id="IPR001920">
    <property type="entry name" value="Asp/Glu_race"/>
</dbReference>
<dbReference type="Pfam" id="PF01177">
    <property type="entry name" value="Asp_Glu_race"/>
    <property type="match status" value="1"/>
</dbReference>
<dbReference type="PROSITE" id="PS00924">
    <property type="entry name" value="ASP_GLU_RACEMASE_2"/>
    <property type="match status" value="1"/>
</dbReference>
<evidence type="ECO:0000256" key="7">
    <source>
        <dbReference type="HAMAP-Rule" id="MF_00258"/>
    </source>
</evidence>
<dbReference type="PANTHER" id="PTHR21198:SF2">
    <property type="entry name" value="GLUTAMATE RACEMASE"/>
    <property type="match status" value="1"/>
</dbReference>
<comment type="pathway">
    <text evidence="7">Cell wall biogenesis; peptidoglycan biosynthesis.</text>
</comment>
<accession>A0ABR9T7P0</accession>
<comment type="similarity">
    <text evidence="7">Belongs to the aspartate/glutamate racemases family.</text>
</comment>
<dbReference type="EMBL" id="PSKQ01000020">
    <property type="protein sequence ID" value="MBE8721343.1"/>
    <property type="molecule type" value="Genomic_DNA"/>
</dbReference>
<keyword evidence="5 7" id="KW-0413">Isomerase</keyword>
<sequence>MKTSGPVGIFDSGYGGLTVFKEIYKQLPQYDYIYLGDNARVPYGTRSFETVYEFTKECVFKLFDLGCNLVILACNTASAKALRTIQQKDLPPGKKVLGVIRPTTERIDQYTKTKKIGILATPGTVLSESYKIEIQKFFPDIVVYQHACPFWVPLVENNEIQSEGAAYFVEKDIREILSQSTDIDTLVLACTHYPLLLPVIQRHVPKGVTILAQGELVANSLSNYLIRHPEVEQTCSKGKNLTFYTTDDATDFAEKAKIFFGEKVAVSTISP</sequence>
<reference evidence="8 9" key="1">
    <citation type="submission" date="2018-02" db="EMBL/GenBank/DDBJ databases">
        <title>Sphingobacterium KA21.</title>
        <authorList>
            <person name="Vasarhelyi B.M."/>
            <person name="Deshmukh S."/>
            <person name="Balint B."/>
            <person name="Kukolya J."/>
        </authorList>
    </citation>
    <scope>NUCLEOTIDE SEQUENCE [LARGE SCALE GENOMIC DNA]</scope>
    <source>
        <strain evidence="8 9">Ka21</strain>
    </source>
</reference>
<dbReference type="NCBIfam" id="TIGR00067">
    <property type="entry name" value="glut_race"/>
    <property type="match status" value="1"/>
</dbReference>
<evidence type="ECO:0000256" key="1">
    <source>
        <dbReference type="ARBA" id="ARBA00001602"/>
    </source>
</evidence>
<evidence type="ECO:0000313" key="8">
    <source>
        <dbReference type="EMBL" id="MBE8721343.1"/>
    </source>
</evidence>
<keyword evidence="3 7" id="KW-0133">Cell shape</keyword>
<protein>
    <recommendedName>
        <fullName evidence="2 7">Glutamate racemase</fullName>
        <ecNumber evidence="2 7">5.1.1.3</ecNumber>
    </recommendedName>
</protein>
<dbReference type="PANTHER" id="PTHR21198">
    <property type="entry name" value="GLUTAMATE RACEMASE"/>
    <property type="match status" value="1"/>
</dbReference>
<keyword evidence="6 7" id="KW-0961">Cell wall biogenesis/degradation</keyword>
<feature type="binding site" evidence="7">
    <location>
        <begin position="11"/>
        <end position="12"/>
    </location>
    <ligand>
        <name>substrate</name>
    </ligand>
</feature>
<proteinExistence type="inferred from homology"/>
<dbReference type="InterPro" id="IPR033134">
    <property type="entry name" value="Asp/Glu_racemase_AS_2"/>
</dbReference>
<dbReference type="Gene3D" id="3.40.50.1860">
    <property type="match status" value="2"/>
</dbReference>
<feature type="binding site" evidence="7">
    <location>
        <begin position="75"/>
        <end position="76"/>
    </location>
    <ligand>
        <name>substrate</name>
    </ligand>
</feature>
<organism evidence="8 9">
    <name type="scientific">Sphingobacterium pedocola</name>
    <dbReference type="NCBI Taxonomy" id="2082722"/>
    <lineage>
        <taxon>Bacteria</taxon>
        <taxon>Pseudomonadati</taxon>
        <taxon>Bacteroidota</taxon>
        <taxon>Sphingobacteriia</taxon>
        <taxon>Sphingobacteriales</taxon>
        <taxon>Sphingobacteriaceae</taxon>
        <taxon>Sphingobacterium</taxon>
    </lineage>
</organism>
<dbReference type="RefSeq" id="WP_196940450.1">
    <property type="nucleotide sequence ID" value="NZ_MU158691.1"/>
</dbReference>
<evidence type="ECO:0000256" key="5">
    <source>
        <dbReference type="ARBA" id="ARBA00023235"/>
    </source>
</evidence>
<feature type="binding site" evidence="7">
    <location>
        <begin position="43"/>
        <end position="44"/>
    </location>
    <ligand>
        <name>substrate</name>
    </ligand>
</feature>
<dbReference type="EC" id="5.1.1.3" evidence="2 7"/>
<dbReference type="InterPro" id="IPR018187">
    <property type="entry name" value="Asp/Glu_racemase_AS_1"/>
</dbReference>
<evidence type="ECO:0000256" key="4">
    <source>
        <dbReference type="ARBA" id="ARBA00022984"/>
    </source>
</evidence>
<dbReference type="InterPro" id="IPR004391">
    <property type="entry name" value="Glu_race"/>
</dbReference>
<keyword evidence="9" id="KW-1185">Reference proteome</keyword>
<feature type="active site" description="Proton donor/acceptor" evidence="7">
    <location>
        <position position="74"/>
    </location>
</feature>
<keyword evidence="4 7" id="KW-0573">Peptidoglycan synthesis</keyword>
<gene>
    <name evidence="7 8" type="primary">murI</name>
    <name evidence="8" type="ORF">C4F40_11475</name>
</gene>
<feature type="binding site" evidence="7">
    <location>
        <begin position="191"/>
        <end position="192"/>
    </location>
    <ligand>
        <name>substrate</name>
    </ligand>
</feature>
<evidence type="ECO:0000313" key="9">
    <source>
        <dbReference type="Proteomes" id="UP000618319"/>
    </source>
</evidence>
<dbReference type="SUPFAM" id="SSF53681">
    <property type="entry name" value="Aspartate/glutamate racemase"/>
    <property type="match status" value="2"/>
</dbReference>
<dbReference type="HAMAP" id="MF_00258">
    <property type="entry name" value="Glu_racemase"/>
    <property type="match status" value="1"/>
</dbReference>
<dbReference type="InterPro" id="IPR015942">
    <property type="entry name" value="Asp/Glu/hydantoin_racemase"/>
</dbReference>
<feature type="active site" description="Proton donor/acceptor" evidence="7">
    <location>
        <position position="190"/>
    </location>
</feature>
<name>A0ABR9T7P0_9SPHI</name>
<evidence type="ECO:0000256" key="2">
    <source>
        <dbReference type="ARBA" id="ARBA00013090"/>
    </source>
</evidence>
<evidence type="ECO:0000256" key="6">
    <source>
        <dbReference type="ARBA" id="ARBA00023316"/>
    </source>
</evidence>
<evidence type="ECO:0000256" key="3">
    <source>
        <dbReference type="ARBA" id="ARBA00022960"/>
    </source>
</evidence>
<dbReference type="PROSITE" id="PS00923">
    <property type="entry name" value="ASP_GLU_RACEMASE_1"/>
    <property type="match status" value="1"/>
</dbReference>
<dbReference type="Proteomes" id="UP000618319">
    <property type="component" value="Unassembled WGS sequence"/>
</dbReference>